<reference evidence="1 2" key="1">
    <citation type="submission" date="2012-08" db="EMBL/GenBank/DDBJ databases">
        <title>The Genome Sequence of Barnesiella intestinihominis YIT 11860.</title>
        <authorList>
            <consortium name="The Broad Institute Genome Sequencing Platform"/>
            <person name="Earl A."/>
            <person name="Ward D."/>
            <person name="Feldgarden M."/>
            <person name="Gevers D."/>
            <person name="Morotomi M."/>
            <person name="Walker B."/>
            <person name="Young S.K."/>
            <person name="Zeng Q."/>
            <person name="Gargeya S."/>
            <person name="Fitzgerald M."/>
            <person name="Haas B."/>
            <person name="Abouelleil A."/>
            <person name="Alvarado L."/>
            <person name="Arachchi H.M."/>
            <person name="Berlin A.M."/>
            <person name="Chapman S.B."/>
            <person name="Goldberg J."/>
            <person name="Griggs A."/>
            <person name="Gujja S."/>
            <person name="Hansen M."/>
            <person name="Howarth C."/>
            <person name="Imamovic A."/>
            <person name="Larimer J."/>
            <person name="McCowen C."/>
            <person name="Montmayeur A."/>
            <person name="Murphy C."/>
            <person name="Neiman D."/>
            <person name="Pearson M."/>
            <person name="Priest M."/>
            <person name="Roberts A."/>
            <person name="Saif S."/>
            <person name="Shea T."/>
            <person name="Sisk P."/>
            <person name="Sykes S."/>
            <person name="Wortman J."/>
            <person name="Nusbaum C."/>
            <person name="Birren B."/>
        </authorList>
    </citation>
    <scope>NUCLEOTIDE SEQUENCE [LARGE SCALE GENOMIC DNA]</scope>
    <source>
        <strain evidence="1 2">YIT 11860</strain>
    </source>
</reference>
<dbReference type="STRING" id="742726.HMPREF9448_00702"/>
<gene>
    <name evidence="1" type="ORF">HMPREF9448_00702</name>
</gene>
<dbReference type="RefSeq" id="WP_008861197.1">
    <property type="nucleotide sequence ID" value="NZ_JH815203.1"/>
</dbReference>
<protein>
    <submittedName>
        <fullName evidence="1">Uncharacterized protein</fullName>
    </submittedName>
</protein>
<dbReference type="AlphaFoldDB" id="K0X583"/>
<evidence type="ECO:0000313" key="2">
    <source>
        <dbReference type="Proteomes" id="UP000006044"/>
    </source>
</evidence>
<dbReference type="OrthoDB" id="1100571at2"/>
<dbReference type="HOGENOM" id="CLU_1324294_0_0_10"/>
<dbReference type="Proteomes" id="UP000006044">
    <property type="component" value="Unassembled WGS sequence"/>
</dbReference>
<dbReference type="GeneID" id="77850052"/>
<organism evidence="1 2">
    <name type="scientific">Barnesiella intestinihominis YIT 11860</name>
    <dbReference type="NCBI Taxonomy" id="742726"/>
    <lineage>
        <taxon>Bacteria</taxon>
        <taxon>Pseudomonadati</taxon>
        <taxon>Bacteroidota</taxon>
        <taxon>Bacteroidia</taxon>
        <taxon>Bacteroidales</taxon>
        <taxon>Barnesiellaceae</taxon>
        <taxon>Barnesiella</taxon>
    </lineage>
</organism>
<comment type="caution">
    <text evidence="1">The sequence shown here is derived from an EMBL/GenBank/DDBJ whole genome shotgun (WGS) entry which is preliminary data.</text>
</comment>
<name>K0X583_9BACT</name>
<sequence>MKVSVDELVDRVKANMEELTDSFDAGIVMTAGIGVERYIREKMPDALLAVWATEPVSSLPLIDCASLLRPQRSSDGSGYVLLPDDVWRMAEFCMDGWRQPVTEFIDKTSPEYELQFNFYTRGGCSTPVCVLSNEEGQKRIDYYSLPAHVISHRVRSARYAAYPARDAESYELLPSLIPVVCYTCAALVYEILGRPEQAAAMMRCIVR</sequence>
<accession>K0X583</accession>
<dbReference type="eggNOG" id="ENOG5032ZZS">
    <property type="taxonomic scope" value="Bacteria"/>
</dbReference>
<proteinExistence type="predicted"/>
<keyword evidence="2" id="KW-1185">Reference proteome</keyword>
<dbReference type="EMBL" id="ADLE01000001">
    <property type="protein sequence ID" value="EJZ66523.1"/>
    <property type="molecule type" value="Genomic_DNA"/>
</dbReference>
<evidence type="ECO:0000313" key="1">
    <source>
        <dbReference type="EMBL" id="EJZ66523.1"/>
    </source>
</evidence>